<dbReference type="InterPro" id="IPR036890">
    <property type="entry name" value="HATPase_C_sf"/>
</dbReference>
<protein>
    <recommendedName>
        <fullName evidence="1">Histidine phosphotransferase ChpT C-terminal domain-containing protein</fullName>
    </recommendedName>
</protein>
<dbReference type="InterPro" id="IPR018762">
    <property type="entry name" value="ChpT_C"/>
</dbReference>
<dbReference type="Gene3D" id="1.10.287.130">
    <property type="match status" value="1"/>
</dbReference>
<evidence type="ECO:0000313" key="3">
    <source>
        <dbReference type="Proteomes" id="UP000076400"/>
    </source>
</evidence>
<comment type="caution">
    <text evidence="2">The sequence shown here is derived from an EMBL/GenBank/DDBJ whole genome shotgun (WGS) entry which is preliminary data.</text>
</comment>
<keyword evidence="3" id="KW-1185">Reference proteome</keyword>
<dbReference type="OrthoDB" id="9803702at2"/>
<dbReference type="Gene3D" id="3.30.565.10">
    <property type="entry name" value="Histidine kinase-like ATPase, C-terminal domain"/>
    <property type="match status" value="1"/>
</dbReference>
<accession>A0A154VFH8</accession>
<gene>
    <name evidence="2" type="ORF">AUP43_14370</name>
</gene>
<dbReference type="AlphaFoldDB" id="A0A154VFH8"/>
<feature type="domain" description="Histidine phosphotransferase ChpT C-terminal" evidence="1">
    <location>
        <begin position="81"/>
        <end position="200"/>
    </location>
</feature>
<proteinExistence type="predicted"/>
<dbReference type="Proteomes" id="UP000076400">
    <property type="component" value="Unassembled WGS sequence"/>
</dbReference>
<dbReference type="Pfam" id="PF10090">
    <property type="entry name" value="HPTransfase"/>
    <property type="match status" value="1"/>
</dbReference>
<dbReference type="STRING" id="580166.AUP43_14370"/>
<evidence type="ECO:0000259" key="1">
    <source>
        <dbReference type="Pfam" id="PF10090"/>
    </source>
</evidence>
<reference evidence="2 3" key="1">
    <citation type="submission" date="2015-12" db="EMBL/GenBank/DDBJ databases">
        <title>Genome sequence of Oceanibaculum pacificum MCCC 1A02656.</title>
        <authorList>
            <person name="Lu L."/>
            <person name="Lai Q."/>
            <person name="Shao Z."/>
            <person name="Qian P."/>
        </authorList>
    </citation>
    <scope>NUCLEOTIDE SEQUENCE [LARGE SCALE GENOMIC DNA]</scope>
    <source>
        <strain evidence="2 3">MCCC 1A02656</strain>
    </source>
</reference>
<sequence length="221" mass="23414">MHVEMRVMDLLMSRLCHDLISPVGAIVNGLELIEEMGDELAQDALDLVGRSARQAAAKLSLYRIAYGIAGDRNDHPLSDGRKLLAAYLQESKVVLDWRPETRMDSEGAGPGVLRAVLALALVGIEALPRGGSLTLSSAETPDGISVQIEARGVGARLEAAAATALSDETAADDLDSRSVVAFVAGVLARRLGGRVETALETDRVRLTLSLPPRPEEELAGV</sequence>
<dbReference type="RefSeq" id="WP_067559985.1">
    <property type="nucleotide sequence ID" value="NZ_LPXN01000164.1"/>
</dbReference>
<evidence type="ECO:0000313" key="2">
    <source>
        <dbReference type="EMBL" id="KZD00066.1"/>
    </source>
</evidence>
<organism evidence="2 3">
    <name type="scientific">Oceanibaculum pacificum</name>
    <dbReference type="NCBI Taxonomy" id="580166"/>
    <lineage>
        <taxon>Bacteria</taxon>
        <taxon>Pseudomonadati</taxon>
        <taxon>Pseudomonadota</taxon>
        <taxon>Alphaproteobacteria</taxon>
        <taxon>Rhodospirillales</taxon>
        <taxon>Oceanibaculaceae</taxon>
        <taxon>Oceanibaculum</taxon>
    </lineage>
</organism>
<dbReference type="EMBL" id="LPXN01000164">
    <property type="protein sequence ID" value="KZD00066.1"/>
    <property type="molecule type" value="Genomic_DNA"/>
</dbReference>
<name>A0A154VFH8_9PROT</name>